<dbReference type="InterPro" id="IPR022742">
    <property type="entry name" value="Hydrolase_4"/>
</dbReference>
<organism evidence="2 3">
    <name type="scientific">Clostridium thermobutyricum DSM 4928</name>
    <dbReference type="NCBI Taxonomy" id="1121339"/>
    <lineage>
        <taxon>Bacteria</taxon>
        <taxon>Bacillati</taxon>
        <taxon>Bacillota</taxon>
        <taxon>Clostridia</taxon>
        <taxon>Eubacteriales</taxon>
        <taxon>Clostridiaceae</taxon>
        <taxon>Clostridium</taxon>
    </lineage>
</organism>
<sequence>MVTVERVISGYNGKELFLRTWEDVENPKGIVQIIHGMVDHSGRYDHFAKYLNSKGYVVYADDHRGHGETGKKYNEYGYLGEDGFNSVVEDEFIITKIAKSEYGNIPTYIFAHSFGSFIGQEYITRYSDHIDGIFLSGSAKRDGFEIKLGYFVSNIQKKLFNPKKVGKFIDRFSFGGFNKRIKNPKTKFDWLTRNETVVNEYINDEHCKFMSSIDFYNNLFIGLKNLYKEEKLKSIRKKLKIIILAGDKDPVGKYGESVKRLYNQYVDLGIKNIHFKLFKDGRHEIINEINRDEVYDYILKKIEEN</sequence>
<dbReference type="EC" id="3.1.1.-" evidence="2"/>
<name>A0A1V4SSP4_9CLOT</name>
<evidence type="ECO:0000313" key="2">
    <source>
        <dbReference type="EMBL" id="OPX46899.1"/>
    </source>
</evidence>
<protein>
    <submittedName>
        <fullName evidence="2">Phospholipase YtpA</fullName>
        <ecNumber evidence="2">3.1.1.-</ecNumber>
    </submittedName>
</protein>
<dbReference type="GO" id="GO:0016787">
    <property type="term" value="F:hydrolase activity"/>
    <property type="evidence" value="ECO:0007669"/>
    <property type="project" value="UniProtKB-KW"/>
</dbReference>
<comment type="caution">
    <text evidence="2">The sequence shown here is derived from an EMBL/GenBank/DDBJ whole genome shotgun (WGS) entry which is preliminary data.</text>
</comment>
<dbReference type="Pfam" id="PF12146">
    <property type="entry name" value="Hydrolase_4"/>
    <property type="match status" value="1"/>
</dbReference>
<dbReference type="SUPFAM" id="SSF53474">
    <property type="entry name" value="alpha/beta-Hydrolases"/>
    <property type="match status" value="1"/>
</dbReference>
<dbReference type="RefSeq" id="WP_080023686.1">
    <property type="nucleotide sequence ID" value="NZ_LTAY01000063.1"/>
</dbReference>
<dbReference type="InterPro" id="IPR029058">
    <property type="entry name" value="AB_hydrolase_fold"/>
</dbReference>
<feature type="domain" description="Serine aminopeptidase S33" evidence="1">
    <location>
        <begin position="26"/>
        <end position="289"/>
    </location>
</feature>
<keyword evidence="2" id="KW-0378">Hydrolase</keyword>
<dbReference type="Gene3D" id="3.40.50.1820">
    <property type="entry name" value="alpha/beta hydrolase"/>
    <property type="match status" value="1"/>
</dbReference>
<accession>A0A1V4SSP4</accession>
<dbReference type="EMBL" id="LTAY01000063">
    <property type="protein sequence ID" value="OPX46899.1"/>
    <property type="molecule type" value="Genomic_DNA"/>
</dbReference>
<evidence type="ECO:0000259" key="1">
    <source>
        <dbReference type="Pfam" id="PF12146"/>
    </source>
</evidence>
<dbReference type="OrthoDB" id="9806902at2"/>
<dbReference type="PANTHER" id="PTHR11614">
    <property type="entry name" value="PHOSPHOLIPASE-RELATED"/>
    <property type="match status" value="1"/>
</dbReference>
<dbReference type="Proteomes" id="UP000191448">
    <property type="component" value="Unassembled WGS sequence"/>
</dbReference>
<gene>
    <name evidence="2" type="primary">ytpA</name>
    <name evidence="2" type="ORF">CLTHE_24260</name>
</gene>
<dbReference type="InterPro" id="IPR051044">
    <property type="entry name" value="MAG_DAG_Lipase"/>
</dbReference>
<dbReference type="AlphaFoldDB" id="A0A1V4SSP4"/>
<proteinExistence type="predicted"/>
<evidence type="ECO:0000313" key="3">
    <source>
        <dbReference type="Proteomes" id="UP000191448"/>
    </source>
</evidence>
<reference evidence="2 3" key="1">
    <citation type="submission" date="2016-02" db="EMBL/GenBank/DDBJ databases">
        <title>Genome sequence of Clostridium thermobutyricum DSM 4928.</title>
        <authorList>
            <person name="Poehlein A."/>
            <person name="Daniel R."/>
        </authorList>
    </citation>
    <scope>NUCLEOTIDE SEQUENCE [LARGE SCALE GENOMIC DNA]</scope>
    <source>
        <strain evidence="2 3">DSM 4928</strain>
    </source>
</reference>